<dbReference type="Gene3D" id="3.80.10.10">
    <property type="entry name" value="Ribonuclease Inhibitor"/>
    <property type="match status" value="1"/>
</dbReference>
<dbReference type="AlphaFoldDB" id="A0A8H5C4M8"/>
<feature type="coiled-coil region" evidence="1">
    <location>
        <begin position="28"/>
        <end position="62"/>
    </location>
</feature>
<evidence type="ECO:0000313" key="4">
    <source>
        <dbReference type="Proteomes" id="UP000541558"/>
    </source>
</evidence>
<dbReference type="Pfam" id="PF12937">
    <property type="entry name" value="F-box-like"/>
    <property type="match status" value="1"/>
</dbReference>
<dbReference type="InterPro" id="IPR036047">
    <property type="entry name" value="F-box-like_dom_sf"/>
</dbReference>
<accession>A0A8H5C4M8</accession>
<dbReference type="InterPro" id="IPR001810">
    <property type="entry name" value="F-box_dom"/>
</dbReference>
<organism evidence="3 4">
    <name type="scientific">Ephemerocybe angulata</name>
    <dbReference type="NCBI Taxonomy" id="980116"/>
    <lineage>
        <taxon>Eukaryota</taxon>
        <taxon>Fungi</taxon>
        <taxon>Dikarya</taxon>
        <taxon>Basidiomycota</taxon>
        <taxon>Agaricomycotina</taxon>
        <taxon>Agaricomycetes</taxon>
        <taxon>Agaricomycetidae</taxon>
        <taxon>Agaricales</taxon>
        <taxon>Agaricineae</taxon>
        <taxon>Psathyrellaceae</taxon>
        <taxon>Ephemerocybe</taxon>
    </lineage>
</organism>
<dbReference type="InterPro" id="IPR032675">
    <property type="entry name" value="LRR_dom_sf"/>
</dbReference>
<name>A0A8H5C4M8_9AGAR</name>
<reference evidence="3 4" key="1">
    <citation type="journal article" date="2020" name="ISME J.">
        <title>Uncovering the hidden diversity of litter-decomposition mechanisms in mushroom-forming fungi.</title>
        <authorList>
            <person name="Floudas D."/>
            <person name="Bentzer J."/>
            <person name="Ahren D."/>
            <person name="Johansson T."/>
            <person name="Persson P."/>
            <person name="Tunlid A."/>
        </authorList>
    </citation>
    <scope>NUCLEOTIDE SEQUENCE [LARGE SCALE GENOMIC DNA]</scope>
    <source>
        <strain evidence="3 4">CBS 175.51</strain>
    </source>
</reference>
<keyword evidence="1" id="KW-0175">Coiled coil</keyword>
<feature type="domain" description="F-box" evidence="2">
    <location>
        <begin position="63"/>
        <end position="112"/>
    </location>
</feature>
<keyword evidence="4" id="KW-1185">Reference proteome</keyword>
<proteinExistence type="predicted"/>
<evidence type="ECO:0000256" key="1">
    <source>
        <dbReference type="SAM" id="Coils"/>
    </source>
</evidence>
<comment type="caution">
    <text evidence="3">The sequence shown here is derived from an EMBL/GenBank/DDBJ whole genome shotgun (WGS) entry which is preliminary data.</text>
</comment>
<dbReference type="EMBL" id="JAACJK010000064">
    <property type="protein sequence ID" value="KAF5335132.1"/>
    <property type="molecule type" value="Genomic_DNA"/>
</dbReference>
<evidence type="ECO:0000313" key="3">
    <source>
        <dbReference type="EMBL" id="KAF5335132.1"/>
    </source>
</evidence>
<dbReference type="Proteomes" id="UP000541558">
    <property type="component" value="Unassembled WGS sequence"/>
</dbReference>
<dbReference type="SUPFAM" id="SSF81383">
    <property type="entry name" value="F-box domain"/>
    <property type="match status" value="1"/>
</dbReference>
<sequence>MTQDRLVQLLTSNSPLETAEIRSIRKEIMSRREAMDVLRHELQALEAECKAYESLLAPMRRNVLPVEVLGDIFSLVVQMPETTTDSQVTTLCLVCKAWRDVALATPSIWARVGEIEMENPLNVGKLRNWLSRARGHPRGLEVVGTRCMYEEHDEASPCPLPSTTMADFLATGPALDELSIKASSTKCMEELIDRILQPQSPSWNTIRAIHLGMSHWHISSGPRSWSLLKRLPPVTSLSLSPPSSEGLRENQLYQENNKTLEDLTLANLTTFRLTCDFPSPWILGRMGTGENLETLTLDFELSARDEERSLHAFHSRVLLPRLRTLQVLQLDDNHETQILRCLRMPALDRLDLSFGKPWGGLKVEANDYPDMWELQADIISLVEGPNCISRLHHLRISNLPISSCGLLEVLLQFAPLTHLRLDNVASDPIFFQRVKDKNEQLLPQLQYLEILNSGHSFTPQEVFRFFEARKVIAAAGTSLVCLEELVMTVTSAKVFKGHPSNLYEVYGSGNWLSGP</sequence>
<dbReference type="SUPFAM" id="SSF52058">
    <property type="entry name" value="L domain-like"/>
    <property type="match status" value="1"/>
</dbReference>
<gene>
    <name evidence="3" type="ORF">D9611_010887</name>
</gene>
<dbReference type="Gene3D" id="1.20.1280.50">
    <property type="match status" value="1"/>
</dbReference>
<evidence type="ECO:0000259" key="2">
    <source>
        <dbReference type="Pfam" id="PF12937"/>
    </source>
</evidence>
<dbReference type="OrthoDB" id="3054765at2759"/>
<protein>
    <recommendedName>
        <fullName evidence="2">F-box domain-containing protein</fullName>
    </recommendedName>
</protein>